<dbReference type="InterPro" id="IPR026270">
    <property type="entry name" value="SRP72"/>
</dbReference>
<dbReference type="PANTHER" id="PTHR14094">
    <property type="entry name" value="SIGNAL RECOGNITION PARTICLE 72"/>
    <property type="match status" value="1"/>
</dbReference>
<keyword evidence="2" id="KW-1185">Reference proteome</keyword>
<sequence length="61" mass="6828">PGSAIHLSLVREAANYKLKYGRKKEATSDLEQLWKQNTNDVHTLAQLISAYSLVDQDKAKA</sequence>
<accession>A0ABD0PRT0</accession>
<evidence type="ECO:0000313" key="1">
    <source>
        <dbReference type="EMBL" id="KAL0176441.1"/>
    </source>
</evidence>
<feature type="non-terminal residue" evidence="1">
    <location>
        <position position="61"/>
    </location>
</feature>
<reference evidence="1 2" key="1">
    <citation type="submission" date="2024-05" db="EMBL/GenBank/DDBJ databases">
        <title>Genome sequencing and assembly of Indian major carp, Cirrhinus mrigala (Hamilton, 1822).</title>
        <authorList>
            <person name="Mohindra V."/>
            <person name="Chowdhury L.M."/>
            <person name="Lal K."/>
            <person name="Jena J.K."/>
        </authorList>
    </citation>
    <scope>NUCLEOTIDE SEQUENCE [LARGE SCALE GENOMIC DNA]</scope>
    <source>
        <strain evidence="1">CM1030</strain>
        <tissue evidence="1">Blood</tissue>
    </source>
</reference>
<proteinExistence type="predicted"/>
<evidence type="ECO:0000313" key="2">
    <source>
        <dbReference type="Proteomes" id="UP001529510"/>
    </source>
</evidence>
<comment type="caution">
    <text evidence="1">The sequence shown here is derived from an EMBL/GenBank/DDBJ whole genome shotgun (WGS) entry which is preliminary data.</text>
</comment>
<protein>
    <recommendedName>
        <fullName evidence="3">ER membrane protein complex subunit 2</fullName>
    </recommendedName>
</protein>
<dbReference type="AlphaFoldDB" id="A0ABD0PRT0"/>
<organism evidence="1 2">
    <name type="scientific">Cirrhinus mrigala</name>
    <name type="common">Mrigala</name>
    <dbReference type="NCBI Taxonomy" id="683832"/>
    <lineage>
        <taxon>Eukaryota</taxon>
        <taxon>Metazoa</taxon>
        <taxon>Chordata</taxon>
        <taxon>Craniata</taxon>
        <taxon>Vertebrata</taxon>
        <taxon>Euteleostomi</taxon>
        <taxon>Actinopterygii</taxon>
        <taxon>Neopterygii</taxon>
        <taxon>Teleostei</taxon>
        <taxon>Ostariophysi</taxon>
        <taxon>Cypriniformes</taxon>
        <taxon>Cyprinidae</taxon>
        <taxon>Labeoninae</taxon>
        <taxon>Labeonini</taxon>
        <taxon>Cirrhinus</taxon>
    </lineage>
</organism>
<dbReference type="PANTHER" id="PTHR14094:SF9">
    <property type="entry name" value="SIGNAL RECOGNITION PARTICLE SUBUNIT SRP72"/>
    <property type="match status" value="1"/>
</dbReference>
<dbReference type="EMBL" id="JAMKFB020000014">
    <property type="protein sequence ID" value="KAL0176441.1"/>
    <property type="molecule type" value="Genomic_DNA"/>
</dbReference>
<gene>
    <name evidence="1" type="ORF">M9458_028771</name>
</gene>
<name>A0ABD0PRT0_CIRMR</name>
<dbReference type="Proteomes" id="UP001529510">
    <property type="component" value="Unassembled WGS sequence"/>
</dbReference>
<feature type="non-terminal residue" evidence="1">
    <location>
        <position position="1"/>
    </location>
</feature>
<evidence type="ECO:0008006" key="3">
    <source>
        <dbReference type="Google" id="ProtNLM"/>
    </source>
</evidence>